<evidence type="ECO:0000256" key="1">
    <source>
        <dbReference type="SAM" id="Phobius"/>
    </source>
</evidence>
<proteinExistence type="predicted"/>
<dbReference type="AlphaFoldDB" id="A0A9D4TH91"/>
<feature type="transmembrane region" description="Helical" evidence="1">
    <location>
        <begin position="55"/>
        <end position="74"/>
    </location>
</feature>
<comment type="caution">
    <text evidence="2">The sequence shown here is derived from an EMBL/GenBank/DDBJ whole genome shotgun (WGS) entry which is preliminary data.</text>
</comment>
<dbReference type="EMBL" id="SIDB01000012">
    <property type="protein sequence ID" value="KAI3425367.1"/>
    <property type="molecule type" value="Genomic_DNA"/>
</dbReference>
<protein>
    <submittedName>
        <fullName evidence="2">Uncharacterized protein</fullName>
    </submittedName>
</protein>
<keyword evidence="1" id="KW-0472">Membrane</keyword>
<reference evidence="2" key="2">
    <citation type="submission" date="2020-11" db="EMBL/GenBank/DDBJ databases">
        <authorList>
            <person name="Cecchin M."/>
            <person name="Marcolungo L."/>
            <person name="Rossato M."/>
            <person name="Girolomoni L."/>
            <person name="Cosentino E."/>
            <person name="Cuine S."/>
            <person name="Li-Beisson Y."/>
            <person name="Delledonne M."/>
            <person name="Ballottari M."/>
        </authorList>
    </citation>
    <scope>NUCLEOTIDE SEQUENCE</scope>
    <source>
        <strain evidence="2">211/11P</strain>
        <tissue evidence="2">Whole cell</tissue>
    </source>
</reference>
<dbReference type="Proteomes" id="UP001055712">
    <property type="component" value="Unassembled WGS sequence"/>
</dbReference>
<name>A0A9D4TH91_CHLVU</name>
<reference evidence="2" key="1">
    <citation type="journal article" date="2019" name="Plant J.">
        <title>Chlorella vulgaris genome assembly and annotation reveals the molecular basis for metabolic acclimation to high light conditions.</title>
        <authorList>
            <person name="Cecchin M."/>
            <person name="Marcolungo L."/>
            <person name="Rossato M."/>
            <person name="Girolomoni L."/>
            <person name="Cosentino E."/>
            <person name="Cuine S."/>
            <person name="Li-Beisson Y."/>
            <person name="Delledonne M."/>
            <person name="Ballottari M."/>
        </authorList>
    </citation>
    <scope>NUCLEOTIDE SEQUENCE</scope>
    <source>
        <strain evidence="2">211/11P</strain>
    </source>
</reference>
<keyword evidence="1" id="KW-0812">Transmembrane</keyword>
<accession>A0A9D4TH91</accession>
<keyword evidence="1" id="KW-1133">Transmembrane helix</keyword>
<organism evidence="2 3">
    <name type="scientific">Chlorella vulgaris</name>
    <name type="common">Green alga</name>
    <dbReference type="NCBI Taxonomy" id="3077"/>
    <lineage>
        <taxon>Eukaryota</taxon>
        <taxon>Viridiplantae</taxon>
        <taxon>Chlorophyta</taxon>
        <taxon>core chlorophytes</taxon>
        <taxon>Trebouxiophyceae</taxon>
        <taxon>Chlorellales</taxon>
        <taxon>Chlorellaceae</taxon>
        <taxon>Chlorella clade</taxon>
        <taxon>Chlorella</taxon>
    </lineage>
</organism>
<evidence type="ECO:0000313" key="3">
    <source>
        <dbReference type="Proteomes" id="UP001055712"/>
    </source>
</evidence>
<keyword evidence="3" id="KW-1185">Reference proteome</keyword>
<sequence>MEADFIRSRLARARRAGTGVATLSATLTAMALGVHLRLMLQAYGFPEGMAAEVGAVIDHLILQAALCAWLYFAYRSVVQAMGEDAALLQTELDKLASDAHLYPEQLQPVLQTLRSRGDAVLPKLQAARRAAVRGLGCLGLSVPPSTVGEGAAAAAAAA</sequence>
<gene>
    <name evidence="2" type="ORF">D9Q98_009131</name>
</gene>
<evidence type="ECO:0000313" key="2">
    <source>
        <dbReference type="EMBL" id="KAI3425367.1"/>
    </source>
</evidence>